<proteinExistence type="predicted"/>
<sequence>MTYRNKKKRTTYGTSTTSSPHYDTASAAGATGAYDSDTSYSNSCDSSSTGSAGGCE</sequence>
<feature type="compositionally biased region" description="Polar residues" evidence="1">
    <location>
        <begin position="11"/>
        <end position="21"/>
    </location>
</feature>
<feature type="region of interest" description="Disordered" evidence="1">
    <location>
        <begin position="1"/>
        <end position="56"/>
    </location>
</feature>
<dbReference type="AlphaFoldDB" id="A0A511MJU2"/>
<protein>
    <submittedName>
        <fullName evidence="2">Uncharacterized protein</fullName>
    </submittedName>
</protein>
<accession>A0A511MJU2</accession>
<comment type="caution">
    <text evidence="2">The sequence shown here is derived from an EMBL/GenBank/DDBJ whole genome shotgun (WGS) entry which is preliminary data.</text>
</comment>
<evidence type="ECO:0000313" key="3">
    <source>
        <dbReference type="Proteomes" id="UP000321424"/>
    </source>
</evidence>
<evidence type="ECO:0000256" key="1">
    <source>
        <dbReference type="SAM" id="MobiDB-lite"/>
    </source>
</evidence>
<organism evidence="2 3">
    <name type="scientific">Nocardia ninae NBRC 108245</name>
    <dbReference type="NCBI Taxonomy" id="1210091"/>
    <lineage>
        <taxon>Bacteria</taxon>
        <taxon>Bacillati</taxon>
        <taxon>Actinomycetota</taxon>
        <taxon>Actinomycetes</taxon>
        <taxon>Mycobacteriales</taxon>
        <taxon>Nocardiaceae</taxon>
        <taxon>Nocardia</taxon>
    </lineage>
</organism>
<gene>
    <name evidence="2" type="ORF">NN4_54130</name>
</gene>
<feature type="compositionally biased region" description="Basic residues" evidence="1">
    <location>
        <begin position="1"/>
        <end position="10"/>
    </location>
</feature>
<reference evidence="2 3" key="1">
    <citation type="submission" date="2019-07" db="EMBL/GenBank/DDBJ databases">
        <title>Whole genome shotgun sequence of Nocardia ninae NBRC 108245.</title>
        <authorList>
            <person name="Hosoyama A."/>
            <person name="Uohara A."/>
            <person name="Ohji S."/>
            <person name="Ichikawa N."/>
        </authorList>
    </citation>
    <scope>NUCLEOTIDE SEQUENCE [LARGE SCALE GENOMIC DNA]</scope>
    <source>
        <strain evidence="2 3">NBRC 108245</strain>
    </source>
</reference>
<dbReference type="Proteomes" id="UP000321424">
    <property type="component" value="Unassembled WGS sequence"/>
</dbReference>
<feature type="compositionally biased region" description="Low complexity" evidence="1">
    <location>
        <begin position="34"/>
        <end position="50"/>
    </location>
</feature>
<dbReference type="EMBL" id="BJXA01000042">
    <property type="protein sequence ID" value="GEM40894.1"/>
    <property type="molecule type" value="Genomic_DNA"/>
</dbReference>
<name>A0A511MJU2_9NOCA</name>
<evidence type="ECO:0000313" key="2">
    <source>
        <dbReference type="EMBL" id="GEM40894.1"/>
    </source>
</evidence>
<keyword evidence="3" id="KW-1185">Reference proteome</keyword>